<accession>A0ABT3A787</accession>
<dbReference type="EMBL" id="JAOWKX010000003">
    <property type="protein sequence ID" value="MCV2884509.1"/>
    <property type="molecule type" value="Genomic_DNA"/>
</dbReference>
<evidence type="ECO:0000256" key="8">
    <source>
        <dbReference type="SAM" id="SignalP"/>
    </source>
</evidence>
<gene>
    <name evidence="9" type="ORF">OE749_07370</name>
</gene>
<evidence type="ECO:0000256" key="3">
    <source>
        <dbReference type="ARBA" id="ARBA00022452"/>
    </source>
</evidence>
<keyword evidence="10" id="KW-1185">Reference proteome</keyword>
<dbReference type="RefSeq" id="WP_263711785.1">
    <property type="nucleotide sequence ID" value="NZ_JAOWKX010000003.1"/>
</dbReference>
<keyword evidence="6" id="KW-0472">Membrane</keyword>
<comment type="similarity">
    <text evidence="2">Belongs to the OmpP1/FadL family.</text>
</comment>
<evidence type="ECO:0000256" key="5">
    <source>
        <dbReference type="ARBA" id="ARBA00022729"/>
    </source>
</evidence>
<organism evidence="9 10">
    <name type="scientific">Fluctibacter corallii</name>
    <dbReference type="NCBI Taxonomy" id="2984329"/>
    <lineage>
        <taxon>Bacteria</taxon>
        <taxon>Pseudomonadati</taxon>
        <taxon>Pseudomonadota</taxon>
        <taxon>Gammaproteobacteria</taxon>
        <taxon>Alteromonadales</taxon>
        <taxon>Alteromonadaceae</taxon>
        <taxon>Fluctibacter</taxon>
    </lineage>
</organism>
<feature type="signal peptide" evidence="8">
    <location>
        <begin position="1"/>
        <end position="25"/>
    </location>
</feature>
<dbReference type="PANTHER" id="PTHR35093">
    <property type="entry name" value="OUTER MEMBRANE PROTEIN NMB0088-RELATED"/>
    <property type="match status" value="1"/>
</dbReference>
<comment type="caution">
    <text evidence="9">The sequence shown here is derived from an EMBL/GenBank/DDBJ whole genome shotgun (WGS) entry which is preliminary data.</text>
</comment>
<dbReference type="Gene3D" id="2.40.160.60">
    <property type="entry name" value="Outer membrane protein transport protein (OMPP1/FadL/TodX)"/>
    <property type="match status" value="1"/>
</dbReference>
<dbReference type="PANTHER" id="PTHR35093:SF8">
    <property type="entry name" value="OUTER MEMBRANE PROTEIN NMB0088-RELATED"/>
    <property type="match status" value="1"/>
</dbReference>
<dbReference type="InterPro" id="IPR005017">
    <property type="entry name" value="OMPP1/FadL/TodX"/>
</dbReference>
<feature type="chain" id="PRO_5045919637" evidence="8">
    <location>
        <begin position="26"/>
        <end position="428"/>
    </location>
</feature>
<evidence type="ECO:0000313" key="10">
    <source>
        <dbReference type="Proteomes" id="UP001652504"/>
    </source>
</evidence>
<keyword evidence="4" id="KW-0812">Transmembrane</keyword>
<dbReference type="Proteomes" id="UP001652504">
    <property type="component" value="Unassembled WGS sequence"/>
</dbReference>
<name>A0ABT3A787_9ALTE</name>
<dbReference type="SUPFAM" id="SSF56935">
    <property type="entry name" value="Porins"/>
    <property type="match status" value="1"/>
</dbReference>
<keyword evidence="3" id="KW-1134">Transmembrane beta strand</keyword>
<reference evidence="9 10" key="1">
    <citation type="submission" date="2022-10" db="EMBL/GenBank/DDBJ databases">
        <title>Aestuariibacter sp. AA17 isolated from Montipora capitata coral fragment.</title>
        <authorList>
            <person name="Emsley S.A."/>
            <person name="Pfannmuller K.M."/>
            <person name="Loughran R.M."/>
            <person name="Shlafstein M."/>
            <person name="Papke E."/>
            <person name="Saw J.H."/>
            <person name="Ushijima B."/>
            <person name="Videau P."/>
        </authorList>
    </citation>
    <scope>NUCLEOTIDE SEQUENCE [LARGE SCALE GENOMIC DNA]</scope>
    <source>
        <strain evidence="9 10">AA17</strain>
    </source>
</reference>
<sequence>MKKLNLSAAIAAAMMTTLTASNAHAAGFQLNEHSANGLGRAFAGHAAMPENATVLAANAAAIGKLKGSQLAMAGTYIRPSVDVQGTQNISVQGTPVAQLDASERNVADSAFVPAMFYTQQINDAFTAGIGFFSNFGLATDYSGSYNALHYADRAEITTVTMNPTLAYQITPELILGLGVSAVFADAEIGTTTPMAVSGLTGGTIPGGATIAKVAGDDWGYGWNVGLLWDANENVTVGLSHRSQTRLTLEGEMQSDMVAAYNGTGSLDLDLGAISELAVDVKLNDRWSTQFSANFTEWSAFDVLEVNLDSGVDVLLKEENFSNTWRLSGGVTYQYNDNLVLRAGYAYDEGAVSVATRSLSIPDTDRHWITAGATYTLNETMTLDLGYAFLDAREADVNQTKQIGPISTHLVATQSATVHIVSAQLNIAI</sequence>
<protein>
    <submittedName>
        <fullName evidence="9">Outer membrane protein transport protein</fullName>
    </submittedName>
</protein>
<keyword evidence="7" id="KW-0998">Cell outer membrane</keyword>
<proteinExistence type="inferred from homology"/>
<keyword evidence="5 8" id="KW-0732">Signal</keyword>
<comment type="subcellular location">
    <subcellularLocation>
        <location evidence="1">Cell outer membrane</location>
        <topology evidence="1">Multi-pass membrane protein</topology>
    </subcellularLocation>
</comment>
<evidence type="ECO:0000256" key="1">
    <source>
        <dbReference type="ARBA" id="ARBA00004571"/>
    </source>
</evidence>
<evidence type="ECO:0000313" key="9">
    <source>
        <dbReference type="EMBL" id="MCV2884509.1"/>
    </source>
</evidence>
<evidence type="ECO:0000256" key="4">
    <source>
        <dbReference type="ARBA" id="ARBA00022692"/>
    </source>
</evidence>
<evidence type="ECO:0000256" key="6">
    <source>
        <dbReference type="ARBA" id="ARBA00023136"/>
    </source>
</evidence>
<dbReference type="Pfam" id="PF03349">
    <property type="entry name" value="Toluene_X"/>
    <property type="match status" value="1"/>
</dbReference>
<evidence type="ECO:0000256" key="7">
    <source>
        <dbReference type="ARBA" id="ARBA00023237"/>
    </source>
</evidence>
<evidence type="ECO:0000256" key="2">
    <source>
        <dbReference type="ARBA" id="ARBA00008163"/>
    </source>
</evidence>